<protein>
    <submittedName>
        <fullName evidence="2">Uncharacterized protein</fullName>
    </submittedName>
</protein>
<name>A0A2P2Q6M7_RHIMU</name>
<dbReference type="AlphaFoldDB" id="A0A2P2Q6M7"/>
<sequence>MTDNMYMTIIILKKLKSKVGRKFWKFQHSSAPKKLKSLNPIPATREEDKQTRGRPQLKETNCC</sequence>
<proteinExistence type="predicted"/>
<accession>A0A2P2Q6M7</accession>
<organism evidence="2">
    <name type="scientific">Rhizophora mucronata</name>
    <name type="common">Asiatic mangrove</name>
    <dbReference type="NCBI Taxonomy" id="61149"/>
    <lineage>
        <taxon>Eukaryota</taxon>
        <taxon>Viridiplantae</taxon>
        <taxon>Streptophyta</taxon>
        <taxon>Embryophyta</taxon>
        <taxon>Tracheophyta</taxon>
        <taxon>Spermatophyta</taxon>
        <taxon>Magnoliopsida</taxon>
        <taxon>eudicotyledons</taxon>
        <taxon>Gunneridae</taxon>
        <taxon>Pentapetalae</taxon>
        <taxon>rosids</taxon>
        <taxon>fabids</taxon>
        <taxon>Malpighiales</taxon>
        <taxon>Rhizophoraceae</taxon>
        <taxon>Rhizophora</taxon>
    </lineage>
</organism>
<dbReference type="EMBL" id="GGEC01082158">
    <property type="protein sequence ID" value="MBX62642.1"/>
    <property type="molecule type" value="Transcribed_RNA"/>
</dbReference>
<evidence type="ECO:0000313" key="2">
    <source>
        <dbReference type="EMBL" id="MBX62642.1"/>
    </source>
</evidence>
<evidence type="ECO:0000256" key="1">
    <source>
        <dbReference type="SAM" id="MobiDB-lite"/>
    </source>
</evidence>
<feature type="region of interest" description="Disordered" evidence="1">
    <location>
        <begin position="34"/>
        <end position="63"/>
    </location>
</feature>
<reference evidence="2" key="1">
    <citation type="submission" date="2018-02" db="EMBL/GenBank/DDBJ databases">
        <title>Rhizophora mucronata_Transcriptome.</title>
        <authorList>
            <person name="Meera S.P."/>
            <person name="Sreeshan A."/>
            <person name="Augustine A."/>
        </authorList>
    </citation>
    <scope>NUCLEOTIDE SEQUENCE</scope>
    <source>
        <tissue evidence="2">Leaf</tissue>
    </source>
</reference>